<keyword evidence="2" id="KW-1185">Reference proteome</keyword>
<protein>
    <submittedName>
        <fullName evidence="1">Uncharacterized protein</fullName>
    </submittedName>
</protein>
<gene>
    <name evidence="1" type="ORF">Salmuc_03201</name>
</gene>
<reference evidence="2" key="1">
    <citation type="journal article" date="2014" name="Stand. Genomic Sci.">
        <title>Genome sequence of the exopolysaccharide-producing Salipiger mucosus type strain (DSM 16094(T)), a moderately halophilic member of the Roseobacter clade.</title>
        <authorList>
            <person name="Riedel T."/>
            <person name="Spring S."/>
            <person name="Fiebig A."/>
            <person name="Petersen J."/>
            <person name="Kyrpides N.C."/>
            <person name="Goker M."/>
            <person name="Klenk H.P."/>
        </authorList>
    </citation>
    <scope>NUCLEOTIDE SEQUENCE [LARGE SCALE GENOMIC DNA]</scope>
    <source>
        <strain evidence="2">DSM 16094</strain>
    </source>
</reference>
<evidence type="ECO:0000313" key="1">
    <source>
        <dbReference type="EMBL" id="EPX75622.1"/>
    </source>
</evidence>
<proteinExistence type="predicted"/>
<name>S9Q6K2_9RHOB</name>
<evidence type="ECO:0000313" key="2">
    <source>
        <dbReference type="Proteomes" id="UP000015347"/>
    </source>
</evidence>
<dbReference type="HOGENOM" id="CLU_3348444_0_0_5"/>
<dbReference type="Proteomes" id="UP000015347">
    <property type="component" value="Unassembled WGS sequence"/>
</dbReference>
<comment type="caution">
    <text evidence="1">The sequence shown here is derived from an EMBL/GenBank/DDBJ whole genome shotgun (WGS) entry which is preliminary data.</text>
</comment>
<sequence>MCSRLNALHGCLRRERPNLRDAGISACVIHLQRPVAR</sequence>
<accession>S9Q6K2</accession>
<dbReference type="EMBL" id="APVH01000071">
    <property type="protein sequence ID" value="EPX75622.1"/>
    <property type="molecule type" value="Genomic_DNA"/>
</dbReference>
<organism evidence="1 2">
    <name type="scientific">Salipiger mucosus DSM 16094</name>
    <dbReference type="NCBI Taxonomy" id="1123237"/>
    <lineage>
        <taxon>Bacteria</taxon>
        <taxon>Pseudomonadati</taxon>
        <taxon>Pseudomonadota</taxon>
        <taxon>Alphaproteobacteria</taxon>
        <taxon>Rhodobacterales</taxon>
        <taxon>Roseobacteraceae</taxon>
        <taxon>Salipiger</taxon>
    </lineage>
</organism>
<dbReference type="AlphaFoldDB" id="S9Q6K2"/>